<reference evidence="1 2" key="1">
    <citation type="journal article" date="2014" name="World J. Microbiol. Biotechnol.">
        <title>Biodiversity and physiological characteristics of Antarctic and Arctic lichens-associated bacteria.</title>
        <authorList>
            <person name="Lee Y.M."/>
            <person name="Kim E.H."/>
            <person name="Lee H.K."/>
            <person name="Hong S.G."/>
        </authorList>
    </citation>
    <scope>NUCLEOTIDE SEQUENCE [LARGE SCALE GENOMIC DNA]</scope>
    <source>
        <strain evidence="1 2">PAMC 26569</strain>
        <plasmid evidence="1">unnamed5</plasmid>
    </source>
</reference>
<dbReference type="EMBL" id="CP053712">
    <property type="protein sequence ID" value="QKE93814.1"/>
    <property type="molecule type" value="Genomic_DNA"/>
</dbReference>
<protein>
    <submittedName>
        <fullName evidence="1">Uncharacterized protein</fullName>
    </submittedName>
</protein>
<gene>
    <name evidence="1" type="ORF">HN018_27370</name>
</gene>
<evidence type="ECO:0000313" key="2">
    <source>
        <dbReference type="Proteomes" id="UP000500767"/>
    </source>
</evidence>
<geneLocation type="plasmid" evidence="1 2">
    <name>unnamed5</name>
</geneLocation>
<organism evidence="1 2">
    <name type="scientific">Lichenicola cladoniae</name>
    <dbReference type="NCBI Taxonomy" id="1484109"/>
    <lineage>
        <taxon>Bacteria</taxon>
        <taxon>Pseudomonadati</taxon>
        <taxon>Pseudomonadota</taxon>
        <taxon>Alphaproteobacteria</taxon>
        <taxon>Acetobacterales</taxon>
        <taxon>Acetobacteraceae</taxon>
        <taxon>Lichenicola</taxon>
    </lineage>
</organism>
<accession>A0A6M8HZ20</accession>
<dbReference type="Proteomes" id="UP000500767">
    <property type="component" value="Plasmid unnamed5"/>
</dbReference>
<keyword evidence="2" id="KW-1185">Reference proteome</keyword>
<dbReference type="KEGG" id="lck:HN018_27370"/>
<name>A0A6M8HZ20_9PROT</name>
<evidence type="ECO:0000313" key="1">
    <source>
        <dbReference type="EMBL" id="QKE93814.1"/>
    </source>
</evidence>
<keyword evidence="1" id="KW-0614">Plasmid</keyword>
<dbReference type="AlphaFoldDB" id="A0A6M8HZ20"/>
<proteinExistence type="predicted"/>
<sequence length="129" mass="14822">MGNGRIHRDYQIQIGDQRSGVRHIGNARHEIDERQGLGKATALLQTEQRDIRYVQKRLEEGGIKRSLPIDGPELRQPMLRIARPDQTYPQTFPLLHGGMCRPLLDVYRFRLEVRNCSGDGLHRRGEGGR</sequence>